<protein>
    <submittedName>
        <fullName evidence="4">RecD/TraA family protein</fullName>
    </submittedName>
</protein>
<comment type="caution">
    <text evidence="4">The sequence shown here is derived from an EMBL/GenBank/DDBJ whole genome shotgun (WGS) entry which is preliminary data.</text>
</comment>
<dbReference type="InterPro" id="IPR050534">
    <property type="entry name" value="Coronavir_polyprotein_1ab"/>
</dbReference>
<dbReference type="GO" id="GO:0005524">
    <property type="term" value="F:ATP binding"/>
    <property type="evidence" value="ECO:0007669"/>
    <property type="project" value="UniProtKB-KW"/>
</dbReference>
<dbReference type="GO" id="GO:0003678">
    <property type="term" value="F:DNA helicase activity"/>
    <property type="evidence" value="ECO:0007669"/>
    <property type="project" value="UniProtKB-ARBA"/>
</dbReference>
<dbReference type="PANTHER" id="PTHR43788">
    <property type="entry name" value="DNA2/NAM7 HELICASE FAMILY MEMBER"/>
    <property type="match status" value="1"/>
</dbReference>
<name>F9UJC0_9BACT</name>
<evidence type="ECO:0000313" key="5">
    <source>
        <dbReference type="Proteomes" id="UP000004978"/>
    </source>
</evidence>
<dbReference type="CDD" id="cd18809">
    <property type="entry name" value="SF1_C_RecD"/>
    <property type="match status" value="1"/>
</dbReference>
<keyword evidence="1" id="KW-0547">Nucleotide-binding</keyword>
<gene>
    <name evidence="4" type="ORF">MCSF7_02893</name>
</gene>
<dbReference type="STRING" id="1037410.MCSF7_02893"/>
<evidence type="ECO:0000256" key="2">
    <source>
        <dbReference type="ARBA" id="ARBA00022840"/>
    </source>
</evidence>
<accession>F9UJC0</accession>
<proteinExistence type="predicted"/>
<dbReference type="CDD" id="cd17933">
    <property type="entry name" value="DEXSc_RecD-like"/>
    <property type="match status" value="1"/>
</dbReference>
<dbReference type="InterPro" id="IPR027417">
    <property type="entry name" value="P-loop_NTPase"/>
</dbReference>
<dbReference type="EMBL" id="AFXA01000005">
    <property type="protein sequence ID" value="EGV00463.1"/>
    <property type="molecule type" value="Genomic_DNA"/>
</dbReference>
<evidence type="ECO:0000259" key="3">
    <source>
        <dbReference type="Pfam" id="PF13538"/>
    </source>
</evidence>
<dbReference type="Pfam" id="PF13538">
    <property type="entry name" value="UvrD_C_2"/>
    <property type="match status" value="1"/>
</dbReference>
<keyword evidence="5" id="KW-1185">Reference proteome</keyword>
<organism evidence="4 5">
    <name type="scientific">Mycoplasmopsis columbina SF7</name>
    <dbReference type="NCBI Taxonomy" id="1037410"/>
    <lineage>
        <taxon>Bacteria</taxon>
        <taxon>Bacillati</taxon>
        <taxon>Mycoplasmatota</taxon>
        <taxon>Mycoplasmoidales</taxon>
        <taxon>Metamycoplasmataceae</taxon>
        <taxon>Mycoplasmopsis</taxon>
    </lineage>
</organism>
<dbReference type="SUPFAM" id="SSF52540">
    <property type="entry name" value="P-loop containing nucleoside triphosphate hydrolases"/>
    <property type="match status" value="1"/>
</dbReference>
<keyword evidence="2" id="KW-0067">ATP-binding</keyword>
<sequence length="717" mass="83421">MKIKFISTLNLLFFIIKNMTNQEQEILLFEGKFTKILSGGQKADWKYTFALFKTKNDLIPVYLKNQSIDFVTSYLIECNFNSQRNTYNLISLEVLKMNEMELESIVVHEVKGLGPKTIAKIKEKYGVDWLKNIENNDYYSDILKEKVVEELKSFLEKFNNETYSFFVSKGLTLLYEKIKQILNKNNFLEELKNTNVYDLYFNFGITFNEIHKLAISLYADNFNELKRDWILQSVILYYFDLTFMNNSTLILYKIDELEEFVNRYIACNIEWINNTVAKLVAQGDLIFYDELQRLTTTKIFKKEENILNSLIKINKKNSFIVPKNKPNNLSLKQEQAFMQAMESSVSIISGFPGTGKSYLISKIFEELSNHYDDKKIQVLTPTGKAAVNLITSKNIDARTIHSFLKIKDAEELNFIDVNEKDVEVLIIDEFSMVDINLFNFLLNSCPKLKKIILLGDAYQLPCIGPGNLLEDLINLKIFNTTILDEIYRTDKKDIVDYFLNIKSNKFPQLSSESVKFEELEISEYSTNITKYYSQKVTEYGIDNVMVLIPINSLIDETNKILQKWYIDNYHPNSVSYSVFFNNGELFLNDKVIQIVNNYDKDVFNGEIGYFIGLNDAGNFIIDFNSKHVEYELKEIKENLKLAYTISVHKFQGSEAASIIFPVFSKYKHMLNNKLIYTATSRAKEDLLILGNLHLYKTQIEDKNNNLNIETNLQILGK</sequence>
<dbReference type="InterPro" id="IPR027785">
    <property type="entry name" value="UvrD-like_helicase_C"/>
</dbReference>
<evidence type="ECO:0000313" key="4">
    <source>
        <dbReference type="EMBL" id="EGV00463.1"/>
    </source>
</evidence>
<reference evidence="4 5" key="1">
    <citation type="journal article" date="2013" name="Genome Announc.">
        <title>Genome Sequence of Mycoplasma columbinum Strain SF7.</title>
        <authorList>
            <person name="Guo Z."/>
            <person name="Xu X."/>
            <person name="Zheng Q."/>
            <person name="Li T."/>
            <person name="Kuang S."/>
            <person name="Zhang Z."/>
            <person name="Chen Y."/>
            <person name="Lu X."/>
            <person name="Zhou R."/>
            <person name="Bi D."/>
            <person name="Jin H."/>
        </authorList>
    </citation>
    <scope>NUCLEOTIDE SEQUENCE [LARGE SCALE GENOMIC DNA]</scope>
    <source>
        <strain evidence="4 5">SF7</strain>
    </source>
</reference>
<dbReference type="Gene3D" id="3.40.50.300">
    <property type="entry name" value="P-loop containing nucleotide triphosphate hydrolases"/>
    <property type="match status" value="2"/>
</dbReference>
<dbReference type="Pfam" id="PF13604">
    <property type="entry name" value="AAA_30"/>
    <property type="match status" value="1"/>
</dbReference>
<dbReference type="Gene3D" id="2.30.30.940">
    <property type="match status" value="1"/>
</dbReference>
<dbReference type="PANTHER" id="PTHR43788:SF6">
    <property type="entry name" value="DNA HELICASE B"/>
    <property type="match status" value="1"/>
</dbReference>
<dbReference type="eggNOG" id="COG0507">
    <property type="taxonomic scope" value="Bacteria"/>
</dbReference>
<dbReference type="Proteomes" id="UP000004978">
    <property type="component" value="Unassembled WGS sequence"/>
</dbReference>
<evidence type="ECO:0000256" key="1">
    <source>
        <dbReference type="ARBA" id="ARBA00022741"/>
    </source>
</evidence>
<feature type="domain" description="UvrD-like helicase C-terminal" evidence="3">
    <location>
        <begin position="642"/>
        <end position="688"/>
    </location>
</feature>
<dbReference type="AlphaFoldDB" id="F9UJC0"/>